<protein>
    <submittedName>
        <fullName evidence="1">Uncharacterized protein</fullName>
    </submittedName>
</protein>
<name>A0AAD7J8U7_9AGAR</name>
<dbReference type="Proteomes" id="UP001215280">
    <property type="component" value="Unassembled WGS sequence"/>
</dbReference>
<keyword evidence="2" id="KW-1185">Reference proteome</keyword>
<gene>
    <name evidence="1" type="ORF">DFH07DRAFT_741055</name>
</gene>
<comment type="caution">
    <text evidence="1">The sequence shown here is derived from an EMBL/GenBank/DDBJ whole genome shotgun (WGS) entry which is preliminary data.</text>
</comment>
<sequence length="172" mass="19905">MSGYLRQELRELEILDNITRMRCEGTLPRSVTGIYRRRLIRSYYAWKSSHRDPAYFHPAMKWKASMGPRVPEAIVYSEWRPTVAKSKKRSNAVIDEEPKSFGAQPPAKRTKPTVHVHADSMSITSVSREPVTARSAIHKPAGLVWDARDWSCGYDAIFTILANLWYEHKDEW</sequence>
<organism evidence="1 2">
    <name type="scientific">Mycena maculata</name>
    <dbReference type="NCBI Taxonomy" id="230809"/>
    <lineage>
        <taxon>Eukaryota</taxon>
        <taxon>Fungi</taxon>
        <taxon>Dikarya</taxon>
        <taxon>Basidiomycota</taxon>
        <taxon>Agaricomycotina</taxon>
        <taxon>Agaricomycetes</taxon>
        <taxon>Agaricomycetidae</taxon>
        <taxon>Agaricales</taxon>
        <taxon>Marasmiineae</taxon>
        <taxon>Mycenaceae</taxon>
        <taxon>Mycena</taxon>
    </lineage>
</organism>
<proteinExistence type="predicted"/>
<evidence type="ECO:0000313" key="2">
    <source>
        <dbReference type="Proteomes" id="UP001215280"/>
    </source>
</evidence>
<accession>A0AAD7J8U7</accession>
<evidence type="ECO:0000313" key="1">
    <source>
        <dbReference type="EMBL" id="KAJ7759745.1"/>
    </source>
</evidence>
<dbReference type="AlphaFoldDB" id="A0AAD7J8U7"/>
<dbReference type="EMBL" id="JARJLG010000051">
    <property type="protein sequence ID" value="KAJ7759745.1"/>
    <property type="molecule type" value="Genomic_DNA"/>
</dbReference>
<reference evidence="1" key="1">
    <citation type="submission" date="2023-03" db="EMBL/GenBank/DDBJ databases">
        <title>Massive genome expansion in bonnet fungi (Mycena s.s.) driven by repeated elements and novel gene families across ecological guilds.</title>
        <authorList>
            <consortium name="Lawrence Berkeley National Laboratory"/>
            <person name="Harder C.B."/>
            <person name="Miyauchi S."/>
            <person name="Viragh M."/>
            <person name="Kuo A."/>
            <person name="Thoen E."/>
            <person name="Andreopoulos B."/>
            <person name="Lu D."/>
            <person name="Skrede I."/>
            <person name="Drula E."/>
            <person name="Henrissat B."/>
            <person name="Morin E."/>
            <person name="Kohler A."/>
            <person name="Barry K."/>
            <person name="LaButti K."/>
            <person name="Morin E."/>
            <person name="Salamov A."/>
            <person name="Lipzen A."/>
            <person name="Mereny Z."/>
            <person name="Hegedus B."/>
            <person name="Baldrian P."/>
            <person name="Stursova M."/>
            <person name="Weitz H."/>
            <person name="Taylor A."/>
            <person name="Grigoriev I.V."/>
            <person name="Nagy L.G."/>
            <person name="Martin F."/>
            <person name="Kauserud H."/>
        </authorList>
    </citation>
    <scope>NUCLEOTIDE SEQUENCE</scope>
    <source>
        <strain evidence="1">CBHHK188m</strain>
    </source>
</reference>
<feature type="non-terminal residue" evidence="1">
    <location>
        <position position="172"/>
    </location>
</feature>